<proteinExistence type="predicted"/>
<evidence type="ECO:0000313" key="3">
    <source>
        <dbReference type="Proteomes" id="UP000239209"/>
    </source>
</evidence>
<evidence type="ECO:0000256" key="1">
    <source>
        <dbReference type="SAM" id="MobiDB-lite"/>
    </source>
</evidence>
<organism evidence="2 3">
    <name type="scientific">Pseudosporangium ferrugineum</name>
    <dbReference type="NCBI Taxonomy" id="439699"/>
    <lineage>
        <taxon>Bacteria</taxon>
        <taxon>Bacillati</taxon>
        <taxon>Actinomycetota</taxon>
        <taxon>Actinomycetes</taxon>
        <taxon>Micromonosporales</taxon>
        <taxon>Micromonosporaceae</taxon>
        <taxon>Pseudosporangium</taxon>
    </lineage>
</organism>
<gene>
    <name evidence="2" type="ORF">CLV70_101587</name>
</gene>
<reference evidence="2 3" key="1">
    <citation type="submission" date="2018-03" db="EMBL/GenBank/DDBJ databases">
        <title>Genomic Encyclopedia of Archaeal and Bacterial Type Strains, Phase II (KMG-II): from individual species to whole genera.</title>
        <authorList>
            <person name="Goeker M."/>
        </authorList>
    </citation>
    <scope>NUCLEOTIDE SEQUENCE [LARGE SCALE GENOMIC DNA]</scope>
    <source>
        <strain evidence="2 3">DSM 45348</strain>
    </source>
</reference>
<feature type="compositionally biased region" description="Basic residues" evidence="1">
    <location>
        <begin position="165"/>
        <end position="176"/>
    </location>
</feature>
<comment type="caution">
    <text evidence="2">The sequence shown here is derived from an EMBL/GenBank/DDBJ whole genome shotgun (WGS) entry which is preliminary data.</text>
</comment>
<feature type="region of interest" description="Disordered" evidence="1">
    <location>
        <begin position="1"/>
        <end position="65"/>
    </location>
</feature>
<feature type="region of interest" description="Disordered" evidence="1">
    <location>
        <begin position="78"/>
        <end position="260"/>
    </location>
</feature>
<feature type="compositionally biased region" description="Gly residues" evidence="1">
    <location>
        <begin position="224"/>
        <end position="251"/>
    </location>
</feature>
<dbReference type="AlphaFoldDB" id="A0A2T0SJ48"/>
<feature type="compositionally biased region" description="Basic and acidic residues" evidence="1">
    <location>
        <begin position="132"/>
        <end position="144"/>
    </location>
</feature>
<evidence type="ECO:0000313" key="2">
    <source>
        <dbReference type="EMBL" id="PRY33425.1"/>
    </source>
</evidence>
<name>A0A2T0SJ48_9ACTN</name>
<protein>
    <submittedName>
        <fullName evidence="2">Uncharacterized protein</fullName>
    </submittedName>
</protein>
<feature type="compositionally biased region" description="Basic and acidic residues" evidence="1">
    <location>
        <begin position="102"/>
        <end position="120"/>
    </location>
</feature>
<feature type="compositionally biased region" description="Gly residues" evidence="1">
    <location>
        <begin position="121"/>
        <end position="131"/>
    </location>
</feature>
<keyword evidence="3" id="KW-1185">Reference proteome</keyword>
<accession>A0A2T0SJ48</accession>
<dbReference type="EMBL" id="PVZG01000001">
    <property type="protein sequence ID" value="PRY33425.1"/>
    <property type="molecule type" value="Genomic_DNA"/>
</dbReference>
<sequence length="299" mass="31021">MAGSVRHPPAGQVHEGLLRPGAPLGRTAAVAARDAHAPVVRRRDADPRDPQRAVGGQGPDLGVRAVAPEDLDVVALERQGAAEVEAEPARAADGAGARGARGRGEGRRRTGQQHVRDGGRGSRGLRGGGGGCRRDRCRGGDARRGRGGRRPGTGHERVHGGRGGSRGRRPGRRRGGERRQADVGEGLRVAVPLRWQGGDQAGHAERGQQGEAPGDQHQPPAGSPGAGGRGAGAGRDGGGQDHGGGGVGCRAGPGRCRGVRRGRTGLVAQVRPDQQRVRVLREPVRRPVPCRHLPPRRRG</sequence>
<dbReference type="Proteomes" id="UP000239209">
    <property type="component" value="Unassembled WGS sequence"/>
</dbReference>
<feature type="compositionally biased region" description="Basic and acidic residues" evidence="1">
    <location>
        <begin position="33"/>
        <end position="51"/>
    </location>
</feature>